<accession>A0A1B0AGV7</accession>
<proteinExistence type="predicted"/>
<sequence>MPAKYAEQFNERSNIITTLHVCVGMKTIHYAHFETGGIILGYYGERATTSASKQENCENFQLELQFNQFFSQPSSGQYVM</sequence>
<evidence type="ECO:0000313" key="2">
    <source>
        <dbReference type="Proteomes" id="UP000092445"/>
    </source>
</evidence>
<reference evidence="1" key="2">
    <citation type="submission" date="2020-05" db="UniProtKB">
        <authorList>
            <consortium name="EnsemblMetazoa"/>
        </authorList>
    </citation>
    <scope>IDENTIFICATION</scope>
    <source>
        <strain evidence="1">IAEA</strain>
    </source>
</reference>
<dbReference type="Proteomes" id="UP000092445">
    <property type="component" value="Unassembled WGS sequence"/>
</dbReference>
<reference evidence="2" key="1">
    <citation type="submission" date="2014-03" db="EMBL/GenBank/DDBJ databases">
        <authorList>
            <person name="Aksoy S."/>
            <person name="Warren W."/>
            <person name="Wilson R.K."/>
        </authorList>
    </citation>
    <scope>NUCLEOTIDE SEQUENCE [LARGE SCALE GENOMIC DNA]</scope>
    <source>
        <strain evidence="2">IAEA</strain>
    </source>
</reference>
<keyword evidence="2" id="KW-1185">Reference proteome</keyword>
<organism evidence="1 2">
    <name type="scientific">Glossina pallidipes</name>
    <name type="common">Tsetse fly</name>
    <dbReference type="NCBI Taxonomy" id="7398"/>
    <lineage>
        <taxon>Eukaryota</taxon>
        <taxon>Metazoa</taxon>
        <taxon>Ecdysozoa</taxon>
        <taxon>Arthropoda</taxon>
        <taxon>Hexapoda</taxon>
        <taxon>Insecta</taxon>
        <taxon>Pterygota</taxon>
        <taxon>Neoptera</taxon>
        <taxon>Endopterygota</taxon>
        <taxon>Diptera</taxon>
        <taxon>Brachycera</taxon>
        <taxon>Muscomorpha</taxon>
        <taxon>Hippoboscoidea</taxon>
        <taxon>Glossinidae</taxon>
        <taxon>Glossina</taxon>
    </lineage>
</organism>
<dbReference type="AlphaFoldDB" id="A0A1B0AGV7"/>
<dbReference type="EnsemblMetazoa" id="GPAI045289-RA">
    <property type="protein sequence ID" value="GPAI045289-PA"/>
    <property type="gene ID" value="GPAI045289"/>
</dbReference>
<name>A0A1B0AGV7_GLOPL</name>
<protein>
    <submittedName>
        <fullName evidence="1">Uncharacterized protein</fullName>
    </submittedName>
</protein>
<dbReference type="VEuPathDB" id="VectorBase:GPAI045289"/>
<evidence type="ECO:0000313" key="1">
    <source>
        <dbReference type="EnsemblMetazoa" id="GPAI045289-PA"/>
    </source>
</evidence>